<feature type="transmembrane region" description="Helical" evidence="2">
    <location>
        <begin position="398"/>
        <end position="419"/>
    </location>
</feature>
<evidence type="ECO:0000313" key="5">
    <source>
        <dbReference type="Proteomes" id="UP001168821"/>
    </source>
</evidence>
<dbReference type="EMBL" id="JALNTZ010000005">
    <property type="protein sequence ID" value="KAJ3652882.1"/>
    <property type="molecule type" value="Genomic_DNA"/>
</dbReference>
<dbReference type="PANTHER" id="PTHR11161:SF0">
    <property type="entry name" value="O-ACYLTRANSFERASE LIKE PROTEIN"/>
    <property type="match status" value="1"/>
</dbReference>
<feature type="region of interest" description="Disordered" evidence="1">
    <location>
        <begin position="622"/>
        <end position="654"/>
    </location>
</feature>
<evidence type="ECO:0000259" key="3">
    <source>
        <dbReference type="Pfam" id="PF01757"/>
    </source>
</evidence>
<evidence type="ECO:0000256" key="2">
    <source>
        <dbReference type="SAM" id="Phobius"/>
    </source>
</evidence>
<feature type="transmembrane region" description="Helical" evidence="2">
    <location>
        <begin position="372"/>
        <end position="391"/>
    </location>
</feature>
<keyword evidence="5" id="KW-1185">Reference proteome</keyword>
<keyword evidence="2" id="KW-0472">Membrane</keyword>
<dbReference type="GO" id="GO:0016747">
    <property type="term" value="F:acyltransferase activity, transferring groups other than amino-acyl groups"/>
    <property type="evidence" value="ECO:0007669"/>
    <property type="project" value="InterPro"/>
</dbReference>
<reference evidence="4" key="1">
    <citation type="journal article" date="2023" name="G3 (Bethesda)">
        <title>Whole genome assemblies of Zophobas morio and Tenebrio molitor.</title>
        <authorList>
            <person name="Kaur S."/>
            <person name="Stinson S.A."/>
            <person name="diCenzo G.C."/>
        </authorList>
    </citation>
    <scope>NUCLEOTIDE SEQUENCE</scope>
    <source>
        <strain evidence="4">QUZm001</strain>
    </source>
</reference>
<name>A0AA38MDS4_9CUCU</name>
<evidence type="ECO:0000256" key="1">
    <source>
        <dbReference type="SAM" id="MobiDB-lite"/>
    </source>
</evidence>
<protein>
    <recommendedName>
        <fullName evidence="3">Acyltransferase 3 domain-containing protein</fullName>
    </recommendedName>
</protein>
<dbReference type="AlphaFoldDB" id="A0AA38MDS4"/>
<feature type="transmembrane region" description="Helical" evidence="2">
    <location>
        <begin position="266"/>
        <end position="287"/>
    </location>
</feature>
<proteinExistence type="predicted"/>
<keyword evidence="2" id="KW-0812">Transmembrane</keyword>
<feature type="compositionally biased region" description="Basic and acidic residues" evidence="1">
    <location>
        <begin position="622"/>
        <end position="645"/>
    </location>
</feature>
<feature type="transmembrane region" description="Helical" evidence="2">
    <location>
        <begin position="149"/>
        <end position="172"/>
    </location>
</feature>
<dbReference type="InterPro" id="IPR002656">
    <property type="entry name" value="Acyl_transf_3_dom"/>
</dbReference>
<comment type="caution">
    <text evidence="4">The sequence shown here is derived from an EMBL/GenBank/DDBJ whole genome shotgun (WGS) entry which is preliminary data.</text>
</comment>
<feature type="domain" description="Acyltransferase 3" evidence="3">
    <location>
        <begin position="220"/>
        <end position="474"/>
    </location>
</feature>
<organism evidence="4 5">
    <name type="scientific">Zophobas morio</name>
    <dbReference type="NCBI Taxonomy" id="2755281"/>
    <lineage>
        <taxon>Eukaryota</taxon>
        <taxon>Metazoa</taxon>
        <taxon>Ecdysozoa</taxon>
        <taxon>Arthropoda</taxon>
        <taxon>Hexapoda</taxon>
        <taxon>Insecta</taxon>
        <taxon>Pterygota</taxon>
        <taxon>Neoptera</taxon>
        <taxon>Endopterygota</taxon>
        <taxon>Coleoptera</taxon>
        <taxon>Polyphaga</taxon>
        <taxon>Cucujiformia</taxon>
        <taxon>Tenebrionidae</taxon>
        <taxon>Zophobas</taxon>
    </lineage>
</organism>
<dbReference type="PANTHER" id="PTHR11161">
    <property type="entry name" value="O-ACYLTRANSFERASE"/>
    <property type="match status" value="1"/>
</dbReference>
<sequence>MRPAIILFYATATVTCFTSRVEGSKQETNDLSSLPQLFKFDDFSHCLSNQKDNSYCLVTIKLQPENASNTTKTWNVIKNYSSNKSHYRYDLLRHGVCLSNTCDNCTFNFSERITQIYNQKFKNLGLRCSVEKIRCENENSKYTVDKWDYVFALIVALYVVSVVILVSSLEIFKTQSPEKYNTFSKTLIGEIITCFSVSQNWHILTQVNFQDHKEDFVSCMQGLRYLTAAFVIGTHTGLMHLASPVLNPQSTEEVFSSFVVTGSANGAIFVQIFFVIGSWLLITSLLEKMEKADGISFRYLLLYLLNKYLRFFPSLALVVGLHSTWLVHVARGPFWDDLVGQEYRRCRQKWWLNLLFVNNFFTTDGLCVLQSWYMAAYFQLIVVTSIIVWLLQKRPRRIVILAGLVTIAYIISLFCYLFWNNREIAQKFTPELTYNLNFLLWNEWNFTWTSTYFCVPSFAVGSIFGYIFWKYKTQKVFKTKFGYHQCIVQMSSSSGCQSPGSGAGKTANSQLFIVREIEKRPELLSKSQLPNEKAKKEKSLLEVVELYEVHLGLRISQQQLKKKINNMKSRLKKKTDKQKTGNKRITLHEWEKVLYKILEGDDNPTINKIPEPAVADIAKRAQECEPKHREEKNCEKSRRSPEPKKSKLYNYETEETHSLTTTELQRLVLLEQLKTARMQREYILKKMERLE</sequence>
<gene>
    <name evidence="4" type="ORF">Zmor_018810</name>
</gene>
<feature type="transmembrane region" description="Helical" evidence="2">
    <location>
        <begin position="223"/>
        <end position="246"/>
    </location>
</feature>
<accession>A0AA38MDS4</accession>
<feature type="transmembrane region" description="Helical" evidence="2">
    <location>
        <begin position="446"/>
        <end position="469"/>
    </location>
</feature>
<dbReference type="InterPro" id="IPR052728">
    <property type="entry name" value="O2_lipid_transport_reg"/>
</dbReference>
<dbReference type="Proteomes" id="UP001168821">
    <property type="component" value="Unassembled WGS sequence"/>
</dbReference>
<keyword evidence="2" id="KW-1133">Transmembrane helix</keyword>
<feature type="transmembrane region" description="Helical" evidence="2">
    <location>
        <begin position="308"/>
        <end position="328"/>
    </location>
</feature>
<dbReference type="Pfam" id="PF01757">
    <property type="entry name" value="Acyl_transf_3"/>
    <property type="match status" value="1"/>
</dbReference>
<evidence type="ECO:0000313" key="4">
    <source>
        <dbReference type="EMBL" id="KAJ3652882.1"/>
    </source>
</evidence>